<dbReference type="Gene3D" id="1.10.287.110">
    <property type="entry name" value="DnaJ domain"/>
    <property type="match status" value="1"/>
</dbReference>
<dbReference type="PROSITE" id="PS00636">
    <property type="entry name" value="DNAJ_1"/>
    <property type="match status" value="1"/>
</dbReference>
<feature type="transmembrane region" description="Helical" evidence="2">
    <location>
        <begin position="264"/>
        <end position="284"/>
    </location>
</feature>
<dbReference type="GO" id="GO:0042026">
    <property type="term" value="P:protein refolding"/>
    <property type="evidence" value="ECO:0007669"/>
    <property type="project" value="TreeGrafter"/>
</dbReference>
<gene>
    <name evidence="4" type="ORF">DV707_12390</name>
</gene>
<name>A0A4D6H669_9EURY</name>
<organism evidence="4 5">
    <name type="scientific">Halobellus limi</name>
    <dbReference type="NCBI Taxonomy" id="699433"/>
    <lineage>
        <taxon>Archaea</taxon>
        <taxon>Methanobacteriati</taxon>
        <taxon>Methanobacteriota</taxon>
        <taxon>Stenosarchaea group</taxon>
        <taxon>Halobacteria</taxon>
        <taxon>Halobacteriales</taxon>
        <taxon>Haloferacaceae</taxon>
        <taxon>Halobellus</taxon>
    </lineage>
</organism>
<dbReference type="PANTHER" id="PTHR43096:SF10">
    <property type="entry name" value="CHAPERONE PROTEIN DNAJ A6, CHLOROPLASTIC"/>
    <property type="match status" value="1"/>
</dbReference>
<keyword evidence="2" id="KW-0812">Transmembrane</keyword>
<dbReference type="EMBL" id="CP031311">
    <property type="protein sequence ID" value="QCC48397.1"/>
    <property type="molecule type" value="Genomic_DNA"/>
</dbReference>
<sequence>MRVTIAAVRQRISSSANRAGSPLRVGTFNSVAVEPRGQGMEDFYDLLGVAEDASAEEIDRAWRRKVRTYHPDVNDDTRANAQFKTLKKAHETLSDETERAAYDRMGHESYVRRRLDGLPTKGQPQRPDATAEPKTDAAAESDAAANDDATANGNAAASDPDSGTSARAADRRTATGRTAGERTRSRDSSESRRSGRRSSESARSSASGGSRGRHASAGSGGRGTARDATTGGSNAGGSESEARGPGSTSSRATRSASRLTPLSYGWTAVLLAGILYVAGLWRYLRANAEALAALRRAAAADPMAAATATQELVAPGQFVLESVTVGEPLTLLFPIGTVVLAVALAGVVHSFGRGVAYLYALGGLLPLFALAAGPMVTLPDGAVLGLVCVCPLLATAAFLVDVGRVAF</sequence>
<dbReference type="PROSITE" id="PS50076">
    <property type="entry name" value="DNAJ_2"/>
    <property type="match status" value="1"/>
</dbReference>
<dbReference type="CDD" id="cd06257">
    <property type="entry name" value="DnaJ"/>
    <property type="match status" value="1"/>
</dbReference>
<dbReference type="InterPro" id="IPR018253">
    <property type="entry name" value="DnaJ_domain_CS"/>
</dbReference>
<feature type="domain" description="J" evidence="3">
    <location>
        <begin position="42"/>
        <end position="106"/>
    </location>
</feature>
<proteinExistence type="predicted"/>
<dbReference type="Pfam" id="PF00226">
    <property type="entry name" value="DnaJ"/>
    <property type="match status" value="1"/>
</dbReference>
<dbReference type="KEGG" id="hlm:DV707_12390"/>
<reference evidence="4 5" key="1">
    <citation type="journal article" date="2019" name="Nat. Commun.">
        <title>A new type of DNA phosphorothioation-based antiviral system in archaea.</title>
        <authorList>
            <person name="Xiong L."/>
            <person name="Liu S."/>
            <person name="Chen S."/>
            <person name="Xiao Y."/>
            <person name="Zhu B."/>
            <person name="Gao Y."/>
            <person name="Zhang Y."/>
            <person name="Chen B."/>
            <person name="Luo J."/>
            <person name="Deng Z."/>
            <person name="Chen X."/>
            <person name="Wang L."/>
            <person name="Chen S."/>
        </authorList>
    </citation>
    <scope>NUCLEOTIDE SEQUENCE [LARGE SCALE GENOMIC DNA]</scope>
    <source>
        <strain evidence="4 5">CGMCC 1.10331</strain>
    </source>
</reference>
<dbReference type="PRINTS" id="PR00625">
    <property type="entry name" value="JDOMAIN"/>
</dbReference>
<dbReference type="GO" id="GO:0051082">
    <property type="term" value="F:unfolded protein binding"/>
    <property type="evidence" value="ECO:0007669"/>
    <property type="project" value="TreeGrafter"/>
</dbReference>
<evidence type="ECO:0000259" key="3">
    <source>
        <dbReference type="PROSITE" id="PS50076"/>
    </source>
</evidence>
<evidence type="ECO:0000256" key="2">
    <source>
        <dbReference type="SAM" id="Phobius"/>
    </source>
</evidence>
<feature type="compositionally biased region" description="Low complexity" evidence="1">
    <location>
        <begin position="226"/>
        <end position="256"/>
    </location>
</feature>
<feature type="transmembrane region" description="Helical" evidence="2">
    <location>
        <begin position="382"/>
        <end position="402"/>
    </location>
</feature>
<dbReference type="AlphaFoldDB" id="A0A4D6H669"/>
<feature type="transmembrane region" description="Helical" evidence="2">
    <location>
        <begin position="329"/>
        <end position="348"/>
    </location>
</feature>
<dbReference type="SMART" id="SM00271">
    <property type="entry name" value="DnaJ"/>
    <property type="match status" value="1"/>
</dbReference>
<keyword evidence="2" id="KW-1133">Transmembrane helix</keyword>
<feature type="region of interest" description="Disordered" evidence="1">
    <location>
        <begin position="99"/>
        <end position="256"/>
    </location>
</feature>
<dbReference type="GO" id="GO:0005737">
    <property type="term" value="C:cytoplasm"/>
    <property type="evidence" value="ECO:0007669"/>
    <property type="project" value="TreeGrafter"/>
</dbReference>
<dbReference type="InterPro" id="IPR036869">
    <property type="entry name" value="J_dom_sf"/>
</dbReference>
<dbReference type="Proteomes" id="UP000296733">
    <property type="component" value="Chromosome"/>
</dbReference>
<protein>
    <submittedName>
        <fullName evidence="4">Molecular chaperone DnaJ</fullName>
    </submittedName>
</protein>
<keyword evidence="2" id="KW-0472">Membrane</keyword>
<feature type="compositionally biased region" description="Basic and acidic residues" evidence="1">
    <location>
        <begin position="99"/>
        <end position="116"/>
    </location>
</feature>
<dbReference type="PANTHER" id="PTHR43096">
    <property type="entry name" value="DNAJ HOMOLOG 1, MITOCHONDRIAL-RELATED"/>
    <property type="match status" value="1"/>
</dbReference>
<evidence type="ECO:0000256" key="1">
    <source>
        <dbReference type="SAM" id="MobiDB-lite"/>
    </source>
</evidence>
<evidence type="ECO:0000313" key="5">
    <source>
        <dbReference type="Proteomes" id="UP000296733"/>
    </source>
</evidence>
<evidence type="ECO:0000313" key="4">
    <source>
        <dbReference type="EMBL" id="QCC48397.1"/>
    </source>
</evidence>
<feature type="transmembrane region" description="Helical" evidence="2">
    <location>
        <begin position="355"/>
        <end position="376"/>
    </location>
</feature>
<dbReference type="InterPro" id="IPR001623">
    <property type="entry name" value="DnaJ_domain"/>
</dbReference>
<accession>A0A4D6H669</accession>
<dbReference type="SUPFAM" id="SSF46565">
    <property type="entry name" value="Chaperone J-domain"/>
    <property type="match status" value="1"/>
</dbReference>
<feature type="compositionally biased region" description="Basic and acidic residues" evidence="1">
    <location>
        <begin position="168"/>
        <end position="200"/>
    </location>
</feature>
<feature type="compositionally biased region" description="Low complexity" evidence="1">
    <location>
        <begin position="138"/>
        <end position="167"/>
    </location>
</feature>